<dbReference type="Gene3D" id="3.30.70.330">
    <property type="match status" value="1"/>
</dbReference>
<evidence type="ECO:0000313" key="2">
    <source>
        <dbReference type="EMBL" id="KAJ9542895.1"/>
    </source>
</evidence>
<dbReference type="PANTHER" id="PTHR21678:SF0">
    <property type="entry name" value="C3H1-TYPE DOMAIN-CONTAINING PROTEIN"/>
    <property type="match status" value="1"/>
</dbReference>
<keyword evidence="3" id="KW-1185">Reference proteome</keyword>
<dbReference type="Proteomes" id="UP001172457">
    <property type="component" value="Chromosome 7"/>
</dbReference>
<evidence type="ECO:0000256" key="1">
    <source>
        <dbReference type="SAM" id="MobiDB-lite"/>
    </source>
</evidence>
<comment type="caution">
    <text evidence="2">The sequence shown here is derived from an EMBL/GenBank/DDBJ whole genome shotgun (WGS) entry which is preliminary data.</text>
</comment>
<sequence>MGLFFSFQQPTEANEKSDTATSNRIQIEPKSDWEAAADRAPDELLTSQCLPDVSKLEIEDKKDQTPIRRGRGTFAYQKHGLYSDQKLGGLVEDNSIDQAVLPSSEGHEQTRDLNMLRGLKKSHLVAVIKYGTRHALVLEGFQPSMTTSGLENMLEKYNYHDVVIRWIDDTTALAVFRTPSTALEACNSIKWPFTVRVLDEKDVLLTSIPEREKVGKPLTNPLEF</sequence>
<name>A0AA38SHK5_9ASTR</name>
<evidence type="ECO:0000313" key="3">
    <source>
        <dbReference type="Proteomes" id="UP001172457"/>
    </source>
</evidence>
<organism evidence="2 3">
    <name type="scientific">Centaurea solstitialis</name>
    <name type="common">yellow star-thistle</name>
    <dbReference type="NCBI Taxonomy" id="347529"/>
    <lineage>
        <taxon>Eukaryota</taxon>
        <taxon>Viridiplantae</taxon>
        <taxon>Streptophyta</taxon>
        <taxon>Embryophyta</taxon>
        <taxon>Tracheophyta</taxon>
        <taxon>Spermatophyta</taxon>
        <taxon>Magnoliopsida</taxon>
        <taxon>eudicotyledons</taxon>
        <taxon>Gunneridae</taxon>
        <taxon>Pentapetalae</taxon>
        <taxon>asterids</taxon>
        <taxon>campanulids</taxon>
        <taxon>Asterales</taxon>
        <taxon>Asteraceae</taxon>
        <taxon>Carduoideae</taxon>
        <taxon>Cardueae</taxon>
        <taxon>Centaureinae</taxon>
        <taxon>Centaurea</taxon>
    </lineage>
</organism>
<dbReference type="AlphaFoldDB" id="A0AA38SHK5"/>
<proteinExistence type="predicted"/>
<dbReference type="InterPro" id="IPR039884">
    <property type="entry name" value="R3HC1/R3HCL"/>
</dbReference>
<gene>
    <name evidence="2" type="ORF">OSB04_029401</name>
</gene>
<feature type="region of interest" description="Disordered" evidence="1">
    <location>
        <begin position="1"/>
        <end position="30"/>
    </location>
</feature>
<dbReference type="InterPro" id="IPR012677">
    <property type="entry name" value="Nucleotide-bd_a/b_plait_sf"/>
</dbReference>
<feature type="compositionally biased region" description="Polar residues" evidence="1">
    <location>
        <begin position="1"/>
        <end position="12"/>
    </location>
</feature>
<protein>
    <submittedName>
        <fullName evidence="2">Uncharacterized protein</fullName>
    </submittedName>
</protein>
<reference evidence="2" key="1">
    <citation type="submission" date="2023-03" db="EMBL/GenBank/DDBJ databases">
        <title>Chromosome-scale reference genome and RAD-based genetic map of yellow starthistle (Centaurea solstitialis) reveal putative structural variation and QTLs associated with invader traits.</title>
        <authorList>
            <person name="Reatini B."/>
            <person name="Cang F.A."/>
            <person name="Jiang Q."/>
            <person name="Mckibben M.T.W."/>
            <person name="Barker M.S."/>
            <person name="Rieseberg L.H."/>
            <person name="Dlugosch K.M."/>
        </authorList>
    </citation>
    <scope>NUCLEOTIDE SEQUENCE</scope>
    <source>
        <strain evidence="2">CAN-66</strain>
        <tissue evidence="2">Leaf</tissue>
    </source>
</reference>
<dbReference type="PANTHER" id="PTHR21678">
    <property type="entry name" value="GROWTH INHIBITION AND DIFFERENTIATION RELATED PROTEIN 88"/>
    <property type="match status" value="1"/>
</dbReference>
<dbReference type="EMBL" id="JARYMX010000007">
    <property type="protein sequence ID" value="KAJ9542895.1"/>
    <property type="molecule type" value="Genomic_DNA"/>
</dbReference>
<accession>A0AA38SHK5</accession>